<name>A0A645I6J1_9ZZZZ</name>
<protein>
    <submittedName>
        <fullName evidence="1">Uncharacterized protein</fullName>
    </submittedName>
</protein>
<proteinExistence type="predicted"/>
<gene>
    <name evidence="1" type="ORF">SDC9_191575</name>
</gene>
<dbReference type="AlphaFoldDB" id="A0A645I6J1"/>
<sequence length="161" mass="17962">MRNFDITAITTVPASLLYITGSGSVNGVTVVCRNINTGVIIATVAERIVTITIARGNLAAVRRPIIRRNALLFKLFQHITQILIFVGNTFLNEFILLTKDIHIAETNFAWATLTLQIGFMRSTVNTATGRTSAILIQSSAYFCFQRSNFRQILLNFFVFSQ</sequence>
<organism evidence="1">
    <name type="scientific">bioreactor metagenome</name>
    <dbReference type="NCBI Taxonomy" id="1076179"/>
    <lineage>
        <taxon>unclassified sequences</taxon>
        <taxon>metagenomes</taxon>
        <taxon>ecological metagenomes</taxon>
    </lineage>
</organism>
<accession>A0A645I6J1</accession>
<comment type="caution">
    <text evidence="1">The sequence shown here is derived from an EMBL/GenBank/DDBJ whole genome shotgun (WGS) entry which is preliminary data.</text>
</comment>
<dbReference type="EMBL" id="VSSQ01102806">
    <property type="protein sequence ID" value="MPN44014.1"/>
    <property type="molecule type" value="Genomic_DNA"/>
</dbReference>
<reference evidence="1" key="1">
    <citation type="submission" date="2019-08" db="EMBL/GenBank/DDBJ databases">
        <authorList>
            <person name="Kucharzyk K."/>
            <person name="Murdoch R.W."/>
            <person name="Higgins S."/>
            <person name="Loffler F."/>
        </authorList>
    </citation>
    <scope>NUCLEOTIDE SEQUENCE</scope>
</reference>
<evidence type="ECO:0000313" key="1">
    <source>
        <dbReference type="EMBL" id="MPN44014.1"/>
    </source>
</evidence>